<reference evidence="1 2" key="1">
    <citation type="submission" date="2016-08" db="EMBL/GenBank/DDBJ databases">
        <authorList>
            <person name="Seilhamer J.J."/>
        </authorList>
    </citation>
    <scope>NUCLEOTIDE SEQUENCE [LARGE SCALE GENOMIC DNA]</scope>
    <source>
        <strain evidence="1 2">CFBP4641</strain>
    </source>
</reference>
<dbReference type="Proteomes" id="UP000247346">
    <property type="component" value="Unassembled WGS sequence"/>
</dbReference>
<protein>
    <submittedName>
        <fullName evidence="1">Uncharacterized protein</fullName>
    </submittedName>
</protein>
<organism evidence="1 2">
    <name type="scientific">Xanthomonas sacchari</name>
    <dbReference type="NCBI Taxonomy" id="56458"/>
    <lineage>
        <taxon>Bacteria</taxon>
        <taxon>Pseudomonadati</taxon>
        <taxon>Pseudomonadota</taxon>
        <taxon>Gammaproteobacteria</taxon>
        <taxon>Lysobacterales</taxon>
        <taxon>Lysobacteraceae</taxon>
        <taxon>Xanthomonas</taxon>
    </lineage>
</organism>
<evidence type="ECO:0000313" key="1">
    <source>
        <dbReference type="EMBL" id="PPU83057.1"/>
    </source>
</evidence>
<comment type="caution">
    <text evidence="1">The sequence shown here is derived from an EMBL/GenBank/DDBJ whole genome shotgun (WGS) entry which is preliminary data.</text>
</comment>
<dbReference type="EMBL" id="MDEK01000006">
    <property type="protein sequence ID" value="PPU83057.1"/>
    <property type="molecule type" value="Genomic_DNA"/>
</dbReference>
<proteinExistence type="predicted"/>
<dbReference type="AlphaFoldDB" id="A0A2P5Z4Z9"/>
<name>A0A2P5Z4Z9_9XANT</name>
<sequence>MSHLLTKAFTDRLAGVVLHSSYSDLDAYIRKQIEHLVENNGRVIGQMDELNHDGIAEVYFDPEVDFEQIQIGTSLSADIPGHMNLNQDPERPYTGTKIDFRLFLSVERLGMRCYSSVEYEVTDVFLRVPWLDDHDDDGEPPVRTRAEVFAELLGWDADEVDDLQDVDELPLDGNSGEMIYGYLIDFTDYASPAVAARIVREHGTLQFRVGPDFFDGVRYDGWPH</sequence>
<accession>A0A2P5Z4Z9</accession>
<gene>
    <name evidence="1" type="ORF">XsacCFBP4641_07710</name>
</gene>
<evidence type="ECO:0000313" key="2">
    <source>
        <dbReference type="Proteomes" id="UP000247346"/>
    </source>
</evidence>